<name>A0A9Q5SUC0_9BACT</name>
<accession>A0A9Q5SUC0</accession>
<reference evidence="2" key="1">
    <citation type="submission" date="2017-04" db="EMBL/GenBank/DDBJ databases">
        <title>Function of individual gut microbiota members based on whole genome sequencing of pure cultures obtained from chicken caecum.</title>
        <authorList>
            <person name="Medvecky M."/>
            <person name="Cejkova D."/>
            <person name="Polansky O."/>
            <person name="Karasova D."/>
            <person name="Kubasova T."/>
            <person name="Cizek A."/>
            <person name="Rychlik I."/>
        </authorList>
    </citation>
    <scope>NUCLEOTIDE SEQUENCE [LARGE SCALE GENOMIC DNA]</scope>
    <source>
        <strain evidence="2">An42</strain>
    </source>
</reference>
<gene>
    <name evidence="1" type="ORF">B5F96_03260</name>
</gene>
<comment type="caution">
    <text evidence="1">The sequence shown here is derived from an EMBL/GenBank/DDBJ whole genome shotgun (WGS) entry which is preliminary data.</text>
</comment>
<dbReference type="AlphaFoldDB" id="A0A9Q5SUC0"/>
<evidence type="ECO:0000313" key="1">
    <source>
        <dbReference type="EMBL" id="OUO06721.1"/>
    </source>
</evidence>
<organism evidence="1 2">
    <name type="scientific">Parabacteroides johnsonii</name>
    <dbReference type="NCBI Taxonomy" id="387661"/>
    <lineage>
        <taxon>Bacteria</taxon>
        <taxon>Pseudomonadati</taxon>
        <taxon>Bacteroidota</taxon>
        <taxon>Bacteroidia</taxon>
        <taxon>Bacteroidales</taxon>
        <taxon>Tannerellaceae</taxon>
        <taxon>Parabacteroides</taxon>
    </lineage>
</organism>
<protein>
    <submittedName>
        <fullName evidence="1">Uncharacterized protein</fullName>
    </submittedName>
</protein>
<evidence type="ECO:0000313" key="2">
    <source>
        <dbReference type="Proteomes" id="UP000195975"/>
    </source>
</evidence>
<proteinExistence type="predicted"/>
<sequence>MTLFSKETISSQTPFLKMILYLMILIKKSRKRPCDRLPGRPKGRVGSIPIRFQSDASVICFRQRRKYIRQRQEFIRQCRKHTRQCRKQITLASNQKNIRLHS</sequence>
<dbReference type="Proteomes" id="UP000195975">
    <property type="component" value="Unassembled WGS sequence"/>
</dbReference>
<dbReference type="EMBL" id="NFIJ01000002">
    <property type="protein sequence ID" value="OUO06721.1"/>
    <property type="molecule type" value="Genomic_DNA"/>
</dbReference>